<dbReference type="GO" id="GO:0005783">
    <property type="term" value="C:endoplasmic reticulum"/>
    <property type="evidence" value="ECO:0007669"/>
    <property type="project" value="UniProtKB-SubCell"/>
</dbReference>
<dbReference type="Pfam" id="PF10185">
    <property type="entry name" value="Mesd"/>
    <property type="match status" value="1"/>
</dbReference>
<dbReference type="PANTHER" id="PTHR17600">
    <property type="entry name" value="MESODERM DEVELOPMENT CANDIDATE 2"/>
    <property type="match status" value="1"/>
</dbReference>
<sequence>MLKKSWILVFLIAATCWAETKKKKDLSSYTEADLERLYEEWEENDDEKLPEDELPPEKRKPPELDLSKIKANSPEDMLRMAKKGQTLMMFVGLRDVDSEVTTRSFSEKWTGLWQSALYNNHVDCQVFMIEDNRAIFMFKDGGQAFEAKDYLTKQKYVTEVTLEGTQFPGPAAGEKEKKEL</sequence>
<evidence type="ECO:0000256" key="2">
    <source>
        <dbReference type="ARBA" id="ARBA00011068"/>
    </source>
</evidence>
<feature type="compositionally biased region" description="Basic and acidic residues" evidence="7">
    <location>
        <begin position="55"/>
        <end position="64"/>
    </location>
</feature>
<keyword evidence="4 8" id="KW-0732">Signal</keyword>
<evidence type="ECO:0008006" key="11">
    <source>
        <dbReference type="Google" id="ProtNLM"/>
    </source>
</evidence>
<accession>A0A2A2J4Q2</accession>
<evidence type="ECO:0000313" key="9">
    <source>
        <dbReference type="EMBL" id="PAV56756.1"/>
    </source>
</evidence>
<reference evidence="9 10" key="1">
    <citation type="journal article" date="2017" name="Curr. Biol.">
        <title>Genome architecture and evolution of a unichromosomal asexual nematode.</title>
        <authorList>
            <person name="Fradin H."/>
            <person name="Zegar C."/>
            <person name="Gutwein M."/>
            <person name="Lucas J."/>
            <person name="Kovtun M."/>
            <person name="Corcoran D."/>
            <person name="Baugh L.R."/>
            <person name="Kiontke K."/>
            <person name="Gunsalus K."/>
            <person name="Fitch D.H."/>
            <person name="Piano F."/>
        </authorList>
    </citation>
    <scope>NUCLEOTIDE SEQUENCE [LARGE SCALE GENOMIC DNA]</scope>
    <source>
        <strain evidence="9">PF1309</strain>
    </source>
</reference>
<dbReference type="GO" id="GO:0016055">
    <property type="term" value="P:Wnt signaling pathway"/>
    <property type="evidence" value="ECO:0007669"/>
    <property type="project" value="UniProtKB-KW"/>
</dbReference>
<keyword evidence="5" id="KW-0256">Endoplasmic reticulum</keyword>
<feature type="compositionally biased region" description="Acidic residues" evidence="7">
    <location>
        <begin position="41"/>
        <end position="54"/>
    </location>
</feature>
<evidence type="ECO:0000313" key="10">
    <source>
        <dbReference type="Proteomes" id="UP000218231"/>
    </source>
</evidence>
<dbReference type="AlphaFoldDB" id="A0A2A2J4Q2"/>
<keyword evidence="10" id="KW-1185">Reference proteome</keyword>
<evidence type="ECO:0000256" key="4">
    <source>
        <dbReference type="ARBA" id="ARBA00022729"/>
    </source>
</evidence>
<dbReference type="Proteomes" id="UP000218231">
    <property type="component" value="Unassembled WGS sequence"/>
</dbReference>
<organism evidence="9 10">
    <name type="scientific">Diploscapter pachys</name>
    <dbReference type="NCBI Taxonomy" id="2018661"/>
    <lineage>
        <taxon>Eukaryota</taxon>
        <taxon>Metazoa</taxon>
        <taxon>Ecdysozoa</taxon>
        <taxon>Nematoda</taxon>
        <taxon>Chromadorea</taxon>
        <taxon>Rhabditida</taxon>
        <taxon>Rhabditina</taxon>
        <taxon>Rhabditomorpha</taxon>
        <taxon>Rhabditoidea</taxon>
        <taxon>Rhabditidae</taxon>
        <taxon>Diploscapter</taxon>
    </lineage>
</organism>
<evidence type="ECO:0000256" key="3">
    <source>
        <dbReference type="ARBA" id="ARBA00022687"/>
    </source>
</evidence>
<comment type="similarity">
    <text evidence="2">Belongs to the MESD family.</text>
</comment>
<comment type="caution">
    <text evidence="9">The sequence shown here is derived from an EMBL/GenBank/DDBJ whole genome shotgun (WGS) entry which is preliminary data.</text>
</comment>
<keyword evidence="3" id="KW-0879">Wnt signaling pathway</keyword>
<dbReference type="PANTHER" id="PTHR17600:SF2">
    <property type="entry name" value="LRP CHAPERONE MESD"/>
    <property type="match status" value="1"/>
</dbReference>
<dbReference type="InterPro" id="IPR019330">
    <property type="entry name" value="MESD"/>
</dbReference>
<name>A0A2A2J4Q2_9BILA</name>
<dbReference type="EMBL" id="LIAE01010679">
    <property type="protein sequence ID" value="PAV56756.1"/>
    <property type="molecule type" value="Genomic_DNA"/>
</dbReference>
<evidence type="ECO:0000256" key="7">
    <source>
        <dbReference type="SAM" id="MobiDB-lite"/>
    </source>
</evidence>
<evidence type="ECO:0000256" key="1">
    <source>
        <dbReference type="ARBA" id="ARBA00004240"/>
    </source>
</evidence>
<gene>
    <name evidence="9" type="ORF">WR25_05017</name>
</gene>
<comment type="subcellular location">
    <subcellularLocation>
        <location evidence="1">Endoplasmic reticulum</location>
    </subcellularLocation>
</comment>
<feature type="chain" id="PRO_5012132502" description="Mesoderm development candidate 2" evidence="8">
    <location>
        <begin position="19"/>
        <end position="180"/>
    </location>
</feature>
<dbReference type="OrthoDB" id="75833at2759"/>
<feature type="region of interest" description="Disordered" evidence="7">
    <location>
        <begin position="41"/>
        <end position="64"/>
    </location>
</feature>
<proteinExistence type="inferred from homology"/>
<evidence type="ECO:0000256" key="6">
    <source>
        <dbReference type="ARBA" id="ARBA00023186"/>
    </source>
</evidence>
<protein>
    <recommendedName>
        <fullName evidence="11">Mesoderm development candidate 2</fullName>
    </recommendedName>
</protein>
<evidence type="ECO:0000256" key="5">
    <source>
        <dbReference type="ARBA" id="ARBA00022824"/>
    </source>
</evidence>
<evidence type="ECO:0000256" key="8">
    <source>
        <dbReference type="SAM" id="SignalP"/>
    </source>
</evidence>
<keyword evidence="6" id="KW-0143">Chaperone</keyword>
<dbReference type="Gene3D" id="6.10.250.640">
    <property type="match status" value="1"/>
</dbReference>
<feature type="signal peptide" evidence="8">
    <location>
        <begin position="1"/>
        <end position="18"/>
    </location>
</feature>
<dbReference type="STRING" id="2018661.A0A2A2J4Q2"/>
<dbReference type="GO" id="GO:0006457">
    <property type="term" value="P:protein folding"/>
    <property type="evidence" value="ECO:0007669"/>
    <property type="project" value="InterPro"/>
</dbReference>
<dbReference type="Gene3D" id="3.30.70.260">
    <property type="match status" value="1"/>
</dbReference>